<protein>
    <recommendedName>
        <fullName evidence="3">Lipoprotein</fullName>
    </recommendedName>
</protein>
<evidence type="ECO:0000313" key="1">
    <source>
        <dbReference type="EMBL" id="GAA5111604.1"/>
    </source>
</evidence>
<keyword evidence="2" id="KW-1185">Reference proteome</keyword>
<comment type="caution">
    <text evidence="1">The sequence shown here is derived from an EMBL/GenBank/DDBJ whole genome shotgun (WGS) entry which is preliminary data.</text>
</comment>
<sequence>MSFFAILLAGCNTIGPFGETQNILKEEYVKPSPQKIQTKVTVIRSDQVAHSQCPIRFVINGNEVAYLPANKYITVYLDNGSYLFQVFSGCLLTGRKSWDVFANGVEQEYFIEHGYWGQLRAIQNK</sequence>
<gene>
    <name evidence="1" type="ORF">GCM10023211_17290</name>
</gene>
<reference evidence="2" key="1">
    <citation type="journal article" date="2019" name="Int. J. Syst. Evol. Microbiol.">
        <title>The Global Catalogue of Microorganisms (GCM) 10K type strain sequencing project: providing services to taxonomists for standard genome sequencing and annotation.</title>
        <authorList>
            <consortium name="The Broad Institute Genomics Platform"/>
            <consortium name="The Broad Institute Genome Sequencing Center for Infectious Disease"/>
            <person name="Wu L."/>
            <person name="Ma J."/>
        </authorList>
    </citation>
    <scope>NUCLEOTIDE SEQUENCE [LARGE SCALE GENOMIC DNA]</scope>
    <source>
        <strain evidence="2">JCM 18050</strain>
    </source>
</reference>
<accession>A0ABP9NA18</accession>
<dbReference type="Proteomes" id="UP001500171">
    <property type="component" value="Unassembled WGS sequence"/>
</dbReference>
<evidence type="ECO:0000313" key="2">
    <source>
        <dbReference type="Proteomes" id="UP001500171"/>
    </source>
</evidence>
<proteinExistence type="predicted"/>
<name>A0ABP9NA18_9GAMM</name>
<organism evidence="1 2">
    <name type="scientific">Orbus sasakiae</name>
    <dbReference type="NCBI Taxonomy" id="1078475"/>
    <lineage>
        <taxon>Bacteria</taxon>
        <taxon>Pseudomonadati</taxon>
        <taxon>Pseudomonadota</taxon>
        <taxon>Gammaproteobacteria</taxon>
        <taxon>Orbales</taxon>
        <taxon>Orbaceae</taxon>
        <taxon>Orbus</taxon>
    </lineage>
</organism>
<evidence type="ECO:0008006" key="3">
    <source>
        <dbReference type="Google" id="ProtNLM"/>
    </source>
</evidence>
<dbReference type="RefSeq" id="WP_345491173.1">
    <property type="nucleotide sequence ID" value="NZ_BAABHY010000003.1"/>
</dbReference>
<dbReference type="EMBL" id="BAABHY010000003">
    <property type="protein sequence ID" value="GAA5111604.1"/>
    <property type="molecule type" value="Genomic_DNA"/>
</dbReference>